<organism evidence="1 2">
    <name type="scientific">Arthrobacter cryoconiti</name>
    <dbReference type="NCBI Taxonomy" id="748907"/>
    <lineage>
        <taxon>Bacteria</taxon>
        <taxon>Bacillati</taxon>
        <taxon>Actinomycetota</taxon>
        <taxon>Actinomycetes</taxon>
        <taxon>Micrococcales</taxon>
        <taxon>Micrococcaceae</taxon>
        <taxon>Arthrobacter</taxon>
    </lineage>
</organism>
<sequence>MILDADALRTAALLFPGSYEDYPFGVETSVFKVKAPSGGSEGAGKVFALGRLDVPKLSISLKCDPELAPALRAANPGIIPGYHLNKRHWNTVDVCAIDAEMVLDMLEDSYDLVVAGMPRKQQIALEWSARVAQG</sequence>
<dbReference type="Pfam" id="PF04237">
    <property type="entry name" value="YjbR"/>
    <property type="match status" value="1"/>
</dbReference>
<evidence type="ECO:0000313" key="2">
    <source>
        <dbReference type="Proteomes" id="UP001595773"/>
    </source>
</evidence>
<dbReference type="RefSeq" id="WP_230066493.1">
    <property type="nucleotide sequence ID" value="NZ_BAABLL010000019.1"/>
</dbReference>
<dbReference type="GO" id="GO:0003677">
    <property type="term" value="F:DNA binding"/>
    <property type="evidence" value="ECO:0007669"/>
    <property type="project" value="UniProtKB-KW"/>
</dbReference>
<dbReference type="InterPro" id="IPR058532">
    <property type="entry name" value="YjbR/MT2646/Rv2570-like"/>
</dbReference>
<dbReference type="InterPro" id="IPR007351">
    <property type="entry name" value="YjbR"/>
</dbReference>
<comment type="caution">
    <text evidence="1">The sequence shown here is derived from an EMBL/GenBank/DDBJ whole genome shotgun (WGS) entry which is preliminary data.</text>
</comment>
<gene>
    <name evidence="1" type="ORF">ACFOW9_04605</name>
</gene>
<dbReference type="Gene3D" id="3.90.1150.30">
    <property type="match status" value="1"/>
</dbReference>
<accession>A0ABV8QYZ8</accession>
<dbReference type="PANTHER" id="PTHR35145">
    <property type="entry name" value="CYTOPLASMIC PROTEIN-RELATED"/>
    <property type="match status" value="1"/>
</dbReference>
<dbReference type="EMBL" id="JBHSCQ010000005">
    <property type="protein sequence ID" value="MFC4264878.1"/>
    <property type="molecule type" value="Genomic_DNA"/>
</dbReference>
<evidence type="ECO:0000313" key="1">
    <source>
        <dbReference type="EMBL" id="MFC4264878.1"/>
    </source>
</evidence>
<keyword evidence="1" id="KW-0238">DNA-binding</keyword>
<name>A0ABV8QYZ8_9MICC</name>
<proteinExistence type="predicted"/>
<dbReference type="InterPro" id="IPR038056">
    <property type="entry name" value="YjbR-like_sf"/>
</dbReference>
<protein>
    <submittedName>
        <fullName evidence="1">MmcQ/YjbR family DNA-binding protein</fullName>
    </submittedName>
</protein>
<keyword evidence="2" id="KW-1185">Reference proteome</keyword>
<reference evidence="2" key="1">
    <citation type="journal article" date="2019" name="Int. J. Syst. Evol. Microbiol.">
        <title>The Global Catalogue of Microorganisms (GCM) 10K type strain sequencing project: providing services to taxonomists for standard genome sequencing and annotation.</title>
        <authorList>
            <consortium name="The Broad Institute Genomics Platform"/>
            <consortium name="The Broad Institute Genome Sequencing Center for Infectious Disease"/>
            <person name="Wu L."/>
            <person name="Ma J."/>
        </authorList>
    </citation>
    <scope>NUCLEOTIDE SEQUENCE [LARGE SCALE GENOMIC DNA]</scope>
    <source>
        <strain evidence="2">CGMCC 1.10698</strain>
    </source>
</reference>
<dbReference type="Proteomes" id="UP001595773">
    <property type="component" value="Unassembled WGS sequence"/>
</dbReference>
<dbReference type="PANTHER" id="PTHR35145:SF1">
    <property type="entry name" value="CYTOPLASMIC PROTEIN"/>
    <property type="match status" value="1"/>
</dbReference>
<dbReference type="SUPFAM" id="SSF142906">
    <property type="entry name" value="YjbR-like"/>
    <property type="match status" value="1"/>
</dbReference>